<evidence type="ECO:0000313" key="11">
    <source>
        <dbReference type="Proteomes" id="UP000244940"/>
    </source>
</evidence>
<evidence type="ECO:0000313" key="10">
    <source>
        <dbReference type="EMBL" id="PWE29692.1"/>
    </source>
</evidence>
<protein>
    <submittedName>
        <fullName evidence="10">KpsF/GutQ family sugar-phosphate isomerase</fullName>
    </submittedName>
</protein>
<dbReference type="GeneID" id="94364846"/>
<dbReference type="InterPro" id="IPR046348">
    <property type="entry name" value="SIS_dom_sf"/>
</dbReference>
<comment type="caution">
    <text evidence="10">The sequence shown here is derived from an EMBL/GenBank/DDBJ whole genome shotgun (WGS) entry which is preliminary data.</text>
</comment>
<dbReference type="Pfam" id="PF01380">
    <property type="entry name" value="SIS"/>
    <property type="match status" value="1"/>
</dbReference>
<keyword evidence="5" id="KW-0479">Metal-binding</keyword>
<keyword evidence="11" id="KW-1185">Reference proteome</keyword>
<dbReference type="PANTHER" id="PTHR42745">
    <property type="match status" value="1"/>
</dbReference>
<feature type="site" description="Catalytically relevant" evidence="6">
    <location>
        <position position="157"/>
    </location>
</feature>
<evidence type="ECO:0000256" key="2">
    <source>
        <dbReference type="ARBA" id="ARBA00022737"/>
    </source>
</evidence>
<dbReference type="Proteomes" id="UP000244940">
    <property type="component" value="Unassembled WGS sequence"/>
</dbReference>
<evidence type="ECO:0000256" key="4">
    <source>
        <dbReference type="PIRNR" id="PIRNR004692"/>
    </source>
</evidence>
<dbReference type="GO" id="GO:0097367">
    <property type="term" value="F:carbohydrate derivative binding"/>
    <property type="evidence" value="ECO:0007669"/>
    <property type="project" value="InterPro"/>
</dbReference>
<dbReference type="RefSeq" id="WP_109532805.1">
    <property type="nucleotide sequence ID" value="NZ_QEYD01000004.1"/>
</dbReference>
<dbReference type="OrthoDB" id="9762536at2"/>
<evidence type="ECO:0000256" key="6">
    <source>
        <dbReference type="PIRSR" id="PIRSR004692-3"/>
    </source>
</evidence>
<reference evidence="10 11" key="1">
    <citation type="submission" date="2018-05" db="EMBL/GenBank/DDBJ databases">
        <title>Pararhodobacter marina sp. nov., isolated from deep-sea water of the Indian Ocean.</title>
        <authorList>
            <person name="Lai Q.Sr."/>
            <person name="Liu X."/>
            <person name="Shao Z."/>
        </authorList>
    </citation>
    <scope>NUCLEOTIDE SEQUENCE [LARGE SCALE GENOMIC DNA]</scope>
    <source>
        <strain evidence="10 11">CIC4N-9</strain>
    </source>
</reference>
<evidence type="ECO:0000256" key="7">
    <source>
        <dbReference type="PROSITE-ProRule" id="PRU00703"/>
    </source>
</evidence>
<proteinExistence type="inferred from homology"/>
<sequence>MYPKTIAARKSVDADLVRAAAARVLAVEGNAVLQMAEALPEDFIASVETILDCRGRVILSGIGKSGHIARKIAATLASTGTPSQFVHPSEASHGDLGMVTNDDVCILISNSGETTELGDIISHTRRFAIPMIAISRKAESTLMRAADLRLLLPDAPEACSIGMAPTTSTTLTLALGDALAVALMQQRGFVHEHFRIFHPGGKLGSKLAQVHQLMHDATEIPIVPSDAPMGETLITMTRAGFGIACVVDAEGALAGVISDGDIRRNIEGLLEKTAGDVATRSPQTAPPDMLAAEAMAIMNARKVNALVVLDESQRPVGLLRLHECLRAGVA</sequence>
<evidence type="ECO:0000259" key="8">
    <source>
        <dbReference type="PROSITE" id="PS51371"/>
    </source>
</evidence>
<evidence type="ECO:0000256" key="5">
    <source>
        <dbReference type="PIRSR" id="PIRSR004692-2"/>
    </source>
</evidence>
<dbReference type="InterPro" id="IPR000644">
    <property type="entry name" value="CBS_dom"/>
</dbReference>
<dbReference type="GO" id="GO:0005975">
    <property type="term" value="P:carbohydrate metabolic process"/>
    <property type="evidence" value="ECO:0007669"/>
    <property type="project" value="InterPro"/>
</dbReference>
<feature type="domain" description="CBS" evidence="8">
    <location>
        <begin position="278"/>
        <end position="330"/>
    </location>
</feature>
<evidence type="ECO:0000256" key="1">
    <source>
        <dbReference type="ARBA" id="ARBA00008165"/>
    </source>
</evidence>
<gene>
    <name evidence="10" type="ORF">C4N9_08085</name>
</gene>
<keyword evidence="3 7" id="KW-0129">CBS domain</keyword>
<dbReference type="InterPro" id="IPR001347">
    <property type="entry name" value="SIS_dom"/>
</dbReference>
<dbReference type="GO" id="GO:0019146">
    <property type="term" value="F:arabinose-5-phosphate isomerase activity"/>
    <property type="evidence" value="ECO:0007669"/>
    <property type="project" value="UniProtKB-ARBA"/>
</dbReference>
<accession>A0A2U2CCW6</accession>
<dbReference type="InterPro" id="IPR046342">
    <property type="entry name" value="CBS_dom_sf"/>
</dbReference>
<dbReference type="PIRSF" id="PIRSF004692">
    <property type="entry name" value="KdsD_KpsF"/>
    <property type="match status" value="1"/>
</dbReference>
<name>A0A2U2CCW6_9RHOB</name>
<evidence type="ECO:0000256" key="3">
    <source>
        <dbReference type="ARBA" id="ARBA00023122"/>
    </source>
</evidence>
<keyword evidence="10" id="KW-0413">Isomerase</keyword>
<organism evidence="10 11">
    <name type="scientific">Pararhodobacter marinus</name>
    <dbReference type="NCBI Taxonomy" id="2184063"/>
    <lineage>
        <taxon>Bacteria</taxon>
        <taxon>Pseudomonadati</taxon>
        <taxon>Pseudomonadota</taxon>
        <taxon>Alphaproteobacteria</taxon>
        <taxon>Rhodobacterales</taxon>
        <taxon>Paracoccaceae</taxon>
        <taxon>Pararhodobacter</taxon>
    </lineage>
</organism>
<feature type="site" description="Catalytically relevant" evidence="6">
    <location>
        <position position="198"/>
    </location>
</feature>
<dbReference type="EMBL" id="QEYD01000004">
    <property type="protein sequence ID" value="PWE29692.1"/>
    <property type="molecule type" value="Genomic_DNA"/>
</dbReference>
<dbReference type="PROSITE" id="PS51464">
    <property type="entry name" value="SIS"/>
    <property type="match status" value="1"/>
</dbReference>
<dbReference type="Gene3D" id="3.40.50.10490">
    <property type="entry name" value="Glucose-6-phosphate isomerase like protein, domain 1"/>
    <property type="match status" value="1"/>
</dbReference>
<feature type="site" description="Catalytically relevant" evidence="6">
    <location>
        <position position="64"/>
    </location>
</feature>
<dbReference type="InterPro" id="IPR050986">
    <property type="entry name" value="GutQ/KpsF_isomerases"/>
</dbReference>
<dbReference type="SMART" id="SM00116">
    <property type="entry name" value="CBS"/>
    <property type="match status" value="2"/>
</dbReference>
<dbReference type="NCBIfam" id="TIGR00393">
    <property type="entry name" value="kpsF"/>
    <property type="match status" value="1"/>
</dbReference>
<keyword evidence="2" id="KW-0677">Repeat</keyword>
<feature type="binding site" evidence="5">
    <location>
        <position position="87"/>
    </location>
    <ligand>
        <name>Zn(2+)</name>
        <dbReference type="ChEBI" id="CHEBI:29105"/>
    </ligand>
</feature>
<feature type="domain" description="SIS" evidence="9">
    <location>
        <begin position="46"/>
        <end position="189"/>
    </location>
</feature>
<dbReference type="CDD" id="cd05014">
    <property type="entry name" value="SIS_Kpsf"/>
    <property type="match status" value="1"/>
</dbReference>
<dbReference type="CDD" id="cd04604">
    <property type="entry name" value="CBS_pair_SIS_assoc"/>
    <property type="match status" value="1"/>
</dbReference>
<dbReference type="AlphaFoldDB" id="A0A2U2CCW6"/>
<feature type="site" description="Catalytically relevant" evidence="6">
    <location>
        <position position="116"/>
    </location>
</feature>
<dbReference type="FunFam" id="3.40.50.10490:FF:000011">
    <property type="entry name" value="Arabinose 5-phosphate isomerase"/>
    <property type="match status" value="1"/>
</dbReference>
<dbReference type="GO" id="GO:0046872">
    <property type="term" value="F:metal ion binding"/>
    <property type="evidence" value="ECO:0007669"/>
    <property type="project" value="UniProtKB-KW"/>
</dbReference>
<dbReference type="SUPFAM" id="SSF53697">
    <property type="entry name" value="SIS domain"/>
    <property type="match status" value="1"/>
</dbReference>
<feature type="domain" description="CBS" evidence="8">
    <location>
        <begin position="214"/>
        <end position="277"/>
    </location>
</feature>
<dbReference type="Gene3D" id="3.10.580.10">
    <property type="entry name" value="CBS-domain"/>
    <property type="match status" value="1"/>
</dbReference>
<dbReference type="InterPro" id="IPR004800">
    <property type="entry name" value="KdsD/KpsF-type"/>
</dbReference>
<dbReference type="PANTHER" id="PTHR42745:SF1">
    <property type="entry name" value="ARABINOSE 5-PHOSPHATE ISOMERASE KDSD"/>
    <property type="match status" value="1"/>
</dbReference>
<dbReference type="PROSITE" id="PS51371">
    <property type="entry name" value="CBS"/>
    <property type="match status" value="2"/>
</dbReference>
<evidence type="ECO:0000259" key="9">
    <source>
        <dbReference type="PROSITE" id="PS51464"/>
    </source>
</evidence>
<comment type="similarity">
    <text evidence="1 4">Belongs to the SIS family. GutQ/KpsF subfamily.</text>
</comment>
<keyword evidence="5" id="KW-0862">Zinc</keyword>
<dbReference type="GO" id="GO:1901135">
    <property type="term" value="P:carbohydrate derivative metabolic process"/>
    <property type="evidence" value="ECO:0007669"/>
    <property type="project" value="InterPro"/>
</dbReference>
<dbReference type="Pfam" id="PF00571">
    <property type="entry name" value="CBS"/>
    <property type="match status" value="2"/>
</dbReference>
<dbReference type="InterPro" id="IPR035474">
    <property type="entry name" value="SIS_Kpsf"/>
</dbReference>